<dbReference type="PROSITE" id="PS00455">
    <property type="entry name" value="AMP_BINDING"/>
    <property type="match status" value="1"/>
</dbReference>
<dbReference type="InterPro" id="IPR020845">
    <property type="entry name" value="AMP-binding_CS"/>
</dbReference>
<proteinExistence type="predicted"/>
<dbReference type="GO" id="GO:0016878">
    <property type="term" value="F:acid-thiol ligase activity"/>
    <property type="evidence" value="ECO:0007669"/>
    <property type="project" value="UniProtKB-ARBA"/>
</dbReference>
<organism evidence="3 4">
    <name type="scientific">Kineobactrum salinum</name>
    <dbReference type="NCBI Taxonomy" id="2708301"/>
    <lineage>
        <taxon>Bacteria</taxon>
        <taxon>Pseudomonadati</taxon>
        <taxon>Pseudomonadota</taxon>
        <taxon>Gammaproteobacteria</taxon>
        <taxon>Cellvibrionales</taxon>
        <taxon>Halieaceae</taxon>
        <taxon>Kineobactrum</taxon>
    </lineage>
</organism>
<dbReference type="Gene3D" id="3.30.300.30">
    <property type="match status" value="1"/>
</dbReference>
<dbReference type="SUPFAM" id="SSF56801">
    <property type="entry name" value="Acetyl-CoA synthetase-like"/>
    <property type="match status" value="1"/>
</dbReference>
<dbReference type="RefSeq" id="WP_163493390.1">
    <property type="nucleotide sequence ID" value="NZ_CP048711.1"/>
</dbReference>
<sequence length="541" mass="59893">MTGGVDQVRQGVVARTLKFEQRTLPQILQIQRKLGDKPLLRCGDSEMSYCEAPVEAARYAGKLRELGVGPGDRVLCFMHSRVDVLKLWLGITWLGAIMVPVNTALRGEQLRHAVTTADPRLTVTENGLLGYLVQEGAVAGENRVFVIDEAGEHHACCEGRFVVDVEPVDPYPVTPGDTAAILYTSGTTGPSKGVLCPHGQFYWWGVMTGESLRLSPDDVLFTVLPFFHTNALNSFWQALVFGATFTFESSFSASRFWQQAEGRGATVTYLLGAMAQILLTREPGPNDISHRVRIALCPATPIEAVVEFERRFGVRLVEGYGSTETNFVCSNVIGEHVPASMGRVADGFEVRVVDENDCDSLPGEPGELLIRHREPFSMASGYFRNAEATVKAWRNLWFHTGDRVVQRSDGVFYFLDRIVDAIRRRGENISSWEVETALKAHPIVEEAAVVGVPSDLGSEQDVMAFIVLREGVEAAPEEIVRFLESRLAYFAIPRYWDFVGELPMTANNKVRKHVLRDRGVTASTWDIEQSGIRLSRGGKSA</sequence>
<name>A0A6C0TWF0_9GAMM</name>
<dbReference type="EMBL" id="CP048711">
    <property type="protein sequence ID" value="QIB64140.1"/>
    <property type="molecule type" value="Genomic_DNA"/>
</dbReference>
<evidence type="ECO:0000259" key="1">
    <source>
        <dbReference type="Pfam" id="PF00501"/>
    </source>
</evidence>
<reference evidence="3 4" key="1">
    <citation type="submission" date="2020-02" db="EMBL/GenBank/DDBJ databases">
        <title>Genome sequencing for Kineobactrum sp. M2.</title>
        <authorList>
            <person name="Park S.-J."/>
        </authorList>
    </citation>
    <scope>NUCLEOTIDE SEQUENCE [LARGE SCALE GENOMIC DNA]</scope>
    <source>
        <strain evidence="3 4">M2</strain>
    </source>
</reference>
<evidence type="ECO:0000313" key="3">
    <source>
        <dbReference type="EMBL" id="QIB64140.1"/>
    </source>
</evidence>
<dbReference type="InterPro" id="IPR025110">
    <property type="entry name" value="AMP-bd_C"/>
</dbReference>
<keyword evidence="4" id="KW-1185">Reference proteome</keyword>
<dbReference type="InterPro" id="IPR042099">
    <property type="entry name" value="ANL_N_sf"/>
</dbReference>
<dbReference type="InterPro" id="IPR050237">
    <property type="entry name" value="ATP-dep_AMP-bd_enzyme"/>
</dbReference>
<dbReference type="KEGG" id="kim:G3T16_00625"/>
<dbReference type="Pfam" id="PF13193">
    <property type="entry name" value="AMP-binding_C"/>
    <property type="match status" value="1"/>
</dbReference>
<dbReference type="InterPro" id="IPR045851">
    <property type="entry name" value="AMP-bd_C_sf"/>
</dbReference>
<gene>
    <name evidence="3" type="ORF">G3T16_00625</name>
</gene>
<dbReference type="AlphaFoldDB" id="A0A6C0TWF0"/>
<feature type="domain" description="AMP-binding enzyme C-terminal" evidence="2">
    <location>
        <begin position="433"/>
        <end position="509"/>
    </location>
</feature>
<dbReference type="InterPro" id="IPR000873">
    <property type="entry name" value="AMP-dep_synth/lig_dom"/>
</dbReference>
<accession>A0A6C0TWF0</accession>
<dbReference type="PANTHER" id="PTHR43767:SF1">
    <property type="entry name" value="NONRIBOSOMAL PEPTIDE SYNTHASE PES1 (EUROFUNG)-RELATED"/>
    <property type="match status" value="1"/>
</dbReference>
<evidence type="ECO:0000259" key="2">
    <source>
        <dbReference type="Pfam" id="PF13193"/>
    </source>
</evidence>
<dbReference type="PANTHER" id="PTHR43767">
    <property type="entry name" value="LONG-CHAIN-FATTY-ACID--COA LIGASE"/>
    <property type="match status" value="1"/>
</dbReference>
<dbReference type="Pfam" id="PF00501">
    <property type="entry name" value="AMP-binding"/>
    <property type="match status" value="1"/>
</dbReference>
<dbReference type="Gene3D" id="3.40.50.12780">
    <property type="entry name" value="N-terminal domain of ligase-like"/>
    <property type="match status" value="1"/>
</dbReference>
<feature type="domain" description="AMP-dependent synthetase/ligase" evidence="1">
    <location>
        <begin position="33"/>
        <end position="383"/>
    </location>
</feature>
<dbReference type="Proteomes" id="UP000477680">
    <property type="component" value="Chromosome"/>
</dbReference>
<protein>
    <submittedName>
        <fullName evidence="3">AMP-binding protein</fullName>
    </submittedName>
</protein>
<evidence type="ECO:0000313" key="4">
    <source>
        <dbReference type="Proteomes" id="UP000477680"/>
    </source>
</evidence>